<dbReference type="Pfam" id="PF04542">
    <property type="entry name" value="Sigma70_r2"/>
    <property type="match status" value="1"/>
</dbReference>
<dbReference type="CDD" id="cd06171">
    <property type="entry name" value="Sigma70_r4"/>
    <property type="match status" value="1"/>
</dbReference>
<organism evidence="7 8">
    <name type="scientific">Streptacidiphilus jiangxiensis</name>
    <dbReference type="NCBI Taxonomy" id="235985"/>
    <lineage>
        <taxon>Bacteria</taxon>
        <taxon>Bacillati</taxon>
        <taxon>Actinomycetota</taxon>
        <taxon>Actinomycetes</taxon>
        <taxon>Kitasatosporales</taxon>
        <taxon>Streptomycetaceae</taxon>
        <taxon>Streptacidiphilus</taxon>
    </lineage>
</organism>
<dbReference type="AlphaFoldDB" id="A0A1H7N3V5"/>
<dbReference type="SUPFAM" id="SSF88946">
    <property type="entry name" value="Sigma2 domain of RNA polymerase sigma factors"/>
    <property type="match status" value="1"/>
</dbReference>
<dbReference type="InterPro" id="IPR000943">
    <property type="entry name" value="RNA_pol_sigma70"/>
</dbReference>
<keyword evidence="8" id="KW-1185">Reference proteome</keyword>
<evidence type="ECO:0000259" key="6">
    <source>
        <dbReference type="PROSITE" id="PS00715"/>
    </source>
</evidence>
<evidence type="ECO:0000256" key="5">
    <source>
        <dbReference type="SAM" id="MobiDB-lite"/>
    </source>
</evidence>
<dbReference type="OrthoDB" id="3852315at2"/>
<dbReference type="EMBL" id="FOAZ01000006">
    <property type="protein sequence ID" value="SEL18316.1"/>
    <property type="molecule type" value="Genomic_DNA"/>
</dbReference>
<dbReference type="Pfam" id="PF04545">
    <property type="entry name" value="Sigma70_r4"/>
    <property type="match status" value="1"/>
</dbReference>
<dbReference type="InterPro" id="IPR013324">
    <property type="entry name" value="RNA_pol_sigma_r3/r4-like"/>
</dbReference>
<dbReference type="InterPro" id="IPR014322">
    <property type="entry name" value="RNA_pol_sigma-B/F/G"/>
</dbReference>
<keyword evidence="1" id="KW-0805">Transcription regulation</keyword>
<keyword evidence="4" id="KW-0804">Transcription</keyword>
<dbReference type="eggNOG" id="COG1191">
    <property type="taxonomic scope" value="Bacteria"/>
</dbReference>
<dbReference type="InterPro" id="IPR013325">
    <property type="entry name" value="RNA_pol_sigma_r2"/>
</dbReference>
<sequence length="304" mass="33561">MPRTVTATAPVVGARRPETRETGYSAAAAPAAAERDTPALPDIPDPSSVDTATAKELSRVLFVRLRALEEGTADYSYVRNSLVELNLGLVRFAASQFSHRHEPMEDIIQVGTVGLIKAINRFDPDRDVEFLTYALPTITGEIKRYFRDSSWAVHVPRRLQELRLRLAKAHDTLEQELNRAPTTRELADHLGLPEQEVVDGRVAANGYTAGTLETPGTADSDEDSPLERRVGVVDERFEQVEAVAALKPLMARLSARDRRILGLRFVDELTQSEIGERIGVSQMQVSRLLASALANLRQGLAEED</sequence>
<dbReference type="PROSITE" id="PS00715">
    <property type="entry name" value="SIGMA70_1"/>
    <property type="match status" value="1"/>
</dbReference>
<dbReference type="InterPro" id="IPR036388">
    <property type="entry name" value="WH-like_DNA-bd_sf"/>
</dbReference>
<keyword evidence="2" id="KW-0731">Sigma factor</keyword>
<evidence type="ECO:0000256" key="2">
    <source>
        <dbReference type="ARBA" id="ARBA00023082"/>
    </source>
</evidence>
<evidence type="ECO:0000256" key="1">
    <source>
        <dbReference type="ARBA" id="ARBA00023015"/>
    </source>
</evidence>
<feature type="domain" description="RNA polymerase sigma-70" evidence="6">
    <location>
        <begin position="106"/>
        <end position="119"/>
    </location>
</feature>
<dbReference type="STRING" id="235985.SAMN05414137_106203"/>
<accession>A0A1H7N3V5</accession>
<dbReference type="NCBIfam" id="TIGR02937">
    <property type="entry name" value="sigma70-ECF"/>
    <property type="match status" value="1"/>
</dbReference>
<dbReference type="Gene3D" id="1.10.10.10">
    <property type="entry name" value="Winged helix-like DNA-binding domain superfamily/Winged helix DNA-binding domain"/>
    <property type="match status" value="2"/>
</dbReference>
<dbReference type="PRINTS" id="PR00046">
    <property type="entry name" value="SIGMA70FCT"/>
</dbReference>
<dbReference type="GO" id="GO:0006352">
    <property type="term" value="P:DNA-templated transcription initiation"/>
    <property type="evidence" value="ECO:0007669"/>
    <property type="project" value="InterPro"/>
</dbReference>
<evidence type="ECO:0000313" key="7">
    <source>
        <dbReference type="EMBL" id="SEL18316.1"/>
    </source>
</evidence>
<dbReference type="Proteomes" id="UP000183015">
    <property type="component" value="Unassembled WGS sequence"/>
</dbReference>
<keyword evidence="3" id="KW-0238">DNA-binding</keyword>
<dbReference type="GO" id="GO:0003677">
    <property type="term" value="F:DNA binding"/>
    <property type="evidence" value="ECO:0007669"/>
    <property type="project" value="UniProtKB-KW"/>
</dbReference>
<dbReference type="SUPFAM" id="SSF88659">
    <property type="entry name" value="Sigma3 and sigma4 domains of RNA polymerase sigma factors"/>
    <property type="match status" value="2"/>
</dbReference>
<reference evidence="8" key="1">
    <citation type="submission" date="2016-10" db="EMBL/GenBank/DDBJ databases">
        <authorList>
            <person name="Varghese N."/>
        </authorList>
    </citation>
    <scope>NUCLEOTIDE SEQUENCE [LARGE SCALE GENOMIC DNA]</scope>
    <source>
        <strain evidence="8">DSM 45096 / BCRC 16803 / CGMCC 4.1857 / CIP 109030 / JCM 12277 / KCTC 19219 / NBRC 100920 / 33214</strain>
    </source>
</reference>
<dbReference type="InterPro" id="IPR007630">
    <property type="entry name" value="RNA_pol_sigma70_r4"/>
</dbReference>
<evidence type="ECO:0000256" key="4">
    <source>
        <dbReference type="ARBA" id="ARBA00023163"/>
    </source>
</evidence>
<dbReference type="InterPro" id="IPR007627">
    <property type="entry name" value="RNA_pol_sigma70_r2"/>
</dbReference>
<dbReference type="InterPro" id="IPR014284">
    <property type="entry name" value="RNA_pol_sigma-70_dom"/>
</dbReference>
<dbReference type="PANTHER" id="PTHR30385:SF4">
    <property type="entry name" value="RNA POLYMERASE SIGMA-E FACTOR"/>
    <property type="match status" value="1"/>
</dbReference>
<evidence type="ECO:0000256" key="3">
    <source>
        <dbReference type="ARBA" id="ARBA00023125"/>
    </source>
</evidence>
<name>A0A1H7N3V5_STRJI</name>
<dbReference type="InterPro" id="IPR007624">
    <property type="entry name" value="RNA_pol_sigma70_r3"/>
</dbReference>
<feature type="region of interest" description="Disordered" evidence="5">
    <location>
        <begin position="1"/>
        <end position="49"/>
    </location>
</feature>
<dbReference type="PANTHER" id="PTHR30385">
    <property type="entry name" value="SIGMA FACTOR F FLAGELLAR"/>
    <property type="match status" value="1"/>
</dbReference>
<dbReference type="RefSeq" id="WP_042447135.1">
    <property type="nucleotide sequence ID" value="NZ_BBPN01000012.1"/>
</dbReference>
<protein>
    <submittedName>
        <fullName evidence="7">RNA polymerase sigma-B factor</fullName>
    </submittedName>
</protein>
<proteinExistence type="predicted"/>
<evidence type="ECO:0000313" key="8">
    <source>
        <dbReference type="Proteomes" id="UP000183015"/>
    </source>
</evidence>
<dbReference type="NCBIfam" id="TIGR02980">
    <property type="entry name" value="SigBFG"/>
    <property type="match status" value="1"/>
</dbReference>
<dbReference type="Pfam" id="PF04539">
    <property type="entry name" value="Sigma70_r3"/>
    <property type="match status" value="1"/>
</dbReference>
<dbReference type="GO" id="GO:0016987">
    <property type="term" value="F:sigma factor activity"/>
    <property type="evidence" value="ECO:0007669"/>
    <property type="project" value="UniProtKB-KW"/>
</dbReference>
<gene>
    <name evidence="7" type="ORF">SAMN05414137_106203</name>
</gene>
<dbReference type="Gene3D" id="1.20.120.1810">
    <property type="match status" value="1"/>
</dbReference>